<keyword evidence="6" id="KW-1133">Transmembrane helix</keyword>
<keyword evidence="9" id="KW-1185">Reference proteome</keyword>
<protein>
    <submittedName>
        <fullName evidence="8">GPI biosynthesis protein Pig-F</fullName>
    </submittedName>
</protein>
<sequence length="215" mass="22798">MDGIIFSLALRASPGAFADAWTPCAGMSAFAVASAMAMEHGARAFDPRSTAHRAAWREMTMAYARVFVTWFACACACACAATRAWRGTATMSAVGASATLDALGTTGERERAVGRARRIVIDGMCRSGGDVRARGGAWGACIGAWAGAATIPLDWERPWQRWPVSVVRGICAGKLAGVCAAAMYIVAAEISGYDPRGDVVETKKTKRRTSRRRAE</sequence>
<evidence type="ECO:0000256" key="1">
    <source>
        <dbReference type="ARBA" id="ARBA00004477"/>
    </source>
</evidence>
<dbReference type="InParanoid" id="A0A090M5D8"/>
<dbReference type="OrthoDB" id="17366at2759"/>
<dbReference type="STRING" id="70448.A0A090M5D8"/>
<comment type="caution">
    <text evidence="8">The sequence shown here is derived from an EMBL/GenBank/DDBJ whole genome shotgun (WGS) entry which is preliminary data.</text>
</comment>
<accession>A0A090M5D8</accession>
<proteinExistence type="predicted"/>
<name>A0A090M5D8_OSTTA</name>
<evidence type="ECO:0000256" key="6">
    <source>
        <dbReference type="ARBA" id="ARBA00022989"/>
    </source>
</evidence>
<reference evidence="9" key="1">
    <citation type="journal article" date="2006" name="Proc. Natl. Acad. Sci. U.S.A.">
        <title>Genome analysis of the smallest free-living eukaryote Ostreococcus tauri unveils many unique features.</title>
        <authorList>
            <person name="Derelle E."/>
            <person name="Ferraz C."/>
            <person name="Rombauts S."/>
            <person name="Rouze P."/>
            <person name="Worden A.Z."/>
            <person name="Robbens S."/>
            <person name="Partensky F."/>
            <person name="Degroeve S."/>
            <person name="Echeynie S."/>
            <person name="Cooke R."/>
            <person name="Saeys Y."/>
            <person name="Wuyts J."/>
            <person name="Jabbari K."/>
            <person name="Bowler C."/>
            <person name="Panaud O."/>
            <person name="Piegu B."/>
            <person name="Ball S.G."/>
            <person name="Ral J.-P."/>
            <person name="Bouget F.-Y."/>
            <person name="Piganeau G."/>
            <person name="De Baets B."/>
            <person name="Picard A."/>
            <person name="Delseny M."/>
            <person name="Demaille J."/>
            <person name="Van de Peer Y."/>
            <person name="Moreau H."/>
        </authorList>
    </citation>
    <scope>NUCLEOTIDE SEQUENCE [LARGE SCALE GENOMIC DNA]</scope>
    <source>
        <strain evidence="9">OTTH 0595 / CCAP 157/2 / RCC745</strain>
    </source>
</reference>
<dbReference type="InterPro" id="IPR009580">
    <property type="entry name" value="GPI_biosynthesis_protein_Pig-F"/>
</dbReference>
<comment type="pathway">
    <text evidence="2">Glycolipid biosynthesis; glycosylphosphatidylinositol-anchor biosynthesis.</text>
</comment>
<keyword evidence="5" id="KW-0256">Endoplasmic reticulum</keyword>
<dbReference type="GeneID" id="9833659"/>
<keyword evidence="4" id="KW-0812">Transmembrane</keyword>
<keyword evidence="7" id="KW-0472">Membrane</keyword>
<keyword evidence="3" id="KW-0337">GPI-anchor biosynthesis</keyword>
<evidence type="ECO:0000313" key="9">
    <source>
        <dbReference type="Proteomes" id="UP000009170"/>
    </source>
</evidence>
<dbReference type="Proteomes" id="UP000009170">
    <property type="component" value="Unassembled WGS sequence"/>
</dbReference>
<evidence type="ECO:0000256" key="2">
    <source>
        <dbReference type="ARBA" id="ARBA00004687"/>
    </source>
</evidence>
<reference evidence="8 9" key="2">
    <citation type="journal article" date="2014" name="BMC Genomics">
        <title>An improved genome of the model marine alga Ostreococcus tauri unfolds by assessing Illumina de novo assemblies.</title>
        <authorList>
            <person name="Blanc-Mathieu R."/>
            <person name="Verhelst B."/>
            <person name="Derelle E."/>
            <person name="Rombauts S."/>
            <person name="Bouget F.Y."/>
            <person name="Carre I."/>
            <person name="Chateau A."/>
            <person name="Eyre-Walker A."/>
            <person name="Grimsley N."/>
            <person name="Moreau H."/>
            <person name="Piegu B."/>
            <person name="Rivals E."/>
            <person name="Schackwitz W."/>
            <person name="Van de Peer Y."/>
            <person name="Piganeau G."/>
        </authorList>
    </citation>
    <scope>NUCLEOTIDE SEQUENCE [LARGE SCALE GENOMIC DNA]</scope>
    <source>
        <strain evidence="9">OTTH 0595 / CCAP 157/2 / RCC745</strain>
    </source>
</reference>
<comment type="subcellular location">
    <subcellularLocation>
        <location evidence="1">Endoplasmic reticulum membrane</location>
        <topology evidence="1">Multi-pass membrane protein</topology>
    </subcellularLocation>
</comment>
<dbReference type="UniPathway" id="UPA00196"/>
<dbReference type="EMBL" id="CAID01000003">
    <property type="protein sequence ID" value="CEF97344.1"/>
    <property type="molecule type" value="Genomic_DNA"/>
</dbReference>
<gene>
    <name evidence="8" type="ORF">OT_ostta03g05440</name>
</gene>
<dbReference type="AlphaFoldDB" id="A0A090M5D8"/>
<evidence type="ECO:0000256" key="5">
    <source>
        <dbReference type="ARBA" id="ARBA00022824"/>
    </source>
</evidence>
<dbReference type="GO" id="GO:0005789">
    <property type="term" value="C:endoplasmic reticulum membrane"/>
    <property type="evidence" value="ECO:0007669"/>
    <property type="project" value="UniProtKB-SubCell"/>
</dbReference>
<dbReference type="Pfam" id="PF06699">
    <property type="entry name" value="PIG-F"/>
    <property type="match status" value="1"/>
</dbReference>
<organism evidence="8 9">
    <name type="scientific">Ostreococcus tauri</name>
    <name type="common">Marine green alga</name>
    <dbReference type="NCBI Taxonomy" id="70448"/>
    <lineage>
        <taxon>Eukaryota</taxon>
        <taxon>Viridiplantae</taxon>
        <taxon>Chlorophyta</taxon>
        <taxon>Mamiellophyceae</taxon>
        <taxon>Mamiellales</taxon>
        <taxon>Bathycoccaceae</taxon>
        <taxon>Ostreococcus</taxon>
    </lineage>
</organism>
<evidence type="ECO:0000313" key="8">
    <source>
        <dbReference type="EMBL" id="CEF97344.1"/>
    </source>
</evidence>
<evidence type="ECO:0000256" key="4">
    <source>
        <dbReference type="ARBA" id="ARBA00022692"/>
    </source>
</evidence>
<dbReference type="GO" id="GO:0006506">
    <property type="term" value="P:GPI anchor biosynthetic process"/>
    <property type="evidence" value="ECO:0007669"/>
    <property type="project" value="UniProtKB-UniPathway"/>
</dbReference>
<evidence type="ECO:0000256" key="7">
    <source>
        <dbReference type="ARBA" id="ARBA00023136"/>
    </source>
</evidence>
<dbReference type="RefSeq" id="XP_003078450.2">
    <property type="nucleotide sequence ID" value="XM_003078402.2"/>
</dbReference>
<dbReference type="KEGG" id="ota:OT_ostta03g05440"/>
<evidence type="ECO:0000256" key="3">
    <source>
        <dbReference type="ARBA" id="ARBA00022502"/>
    </source>
</evidence>